<proteinExistence type="predicted"/>
<evidence type="ECO:0000313" key="3">
    <source>
        <dbReference type="Proteomes" id="UP000269208"/>
    </source>
</evidence>
<dbReference type="Proteomes" id="UP000269208">
    <property type="component" value="Chromosome"/>
</dbReference>
<evidence type="ECO:0000313" key="2">
    <source>
        <dbReference type="EMBL" id="VEB51752.1"/>
    </source>
</evidence>
<protein>
    <submittedName>
        <fullName evidence="2">Uncharacterized protein</fullName>
    </submittedName>
</protein>
<gene>
    <name evidence="2" type="ORF">NCTC6754_01476</name>
</gene>
<reference evidence="2 3" key="1">
    <citation type="submission" date="2018-12" db="EMBL/GenBank/DDBJ databases">
        <authorList>
            <consortium name="Pathogen Informatics"/>
        </authorList>
    </citation>
    <scope>NUCLEOTIDE SEQUENCE [LARGE SCALE GENOMIC DNA]</scope>
    <source>
        <strain evidence="2 3">NCTC6754</strain>
    </source>
</reference>
<evidence type="ECO:0000256" key="1">
    <source>
        <dbReference type="SAM" id="MobiDB-lite"/>
    </source>
</evidence>
<organism evidence="2 3">
    <name type="scientific">Salmonella enterica I</name>
    <dbReference type="NCBI Taxonomy" id="59201"/>
    <lineage>
        <taxon>Bacteria</taxon>
        <taxon>Pseudomonadati</taxon>
        <taxon>Pseudomonadota</taxon>
        <taxon>Gammaproteobacteria</taxon>
        <taxon>Enterobacterales</taxon>
        <taxon>Enterobacteriaceae</taxon>
        <taxon>Salmonella</taxon>
    </lineage>
</organism>
<sequence>MGSQQSAQQRFFHVAGTDNPRGDTVDRGVEEIQTDMHTVEQVMTDDFAGNCLGFIVQELPRGRYPSVPGG</sequence>
<dbReference type="AlphaFoldDB" id="A0A3S4J856"/>
<feature type="region of interest" description="Disordered" evidence="1">
    <location>
        <begin position="1"/>
        <end position="25"/>
    </location>
</feature>
<dbReference type="EMBL" id="LR134190">
    <property type="protein sequence ID" value="VEB51752.1"/>
    <property type="molecule type" value="Genomic_DNA"/>
</dbReference>
<accession>A0A3S4J856</accession>
<name>A0A3S4J856_SALET</name>